<organism evidence="5 6">
    <name type="scientific">Candidatus Galacturonatibacter soehngenii</name>
    <dbReference type="NCBI Taxonomy" id="2307010"/>
    <lineage>
        <taxon>Bacteria</taxon>
        <taxon>Bacillati</taxon>
        <taxon>Bacillota</taxon>
        <taxon>Clostridia</taxon>
        <taxon>Lachnospirales</taxon>
        <taxon>Lachnospiraceae</taxon>
        <taxon>Candidatus Galacturonatibacter</taxon>
    </lineage>
</organism>
<dbReference type="OrthoDB" id="9785345at2"/>
<feature type="region of interest" description="Disordered" evidence="2">
    <location>
        <begin position="139"/>
        <end position="235"/>
    </location>
</feature>
<sequence>MKLGNRKVVIGGLTAIAFTSLTAFTNVTPDTTSDTNPFSATPSVEYQSLTITGSSGIGKYSSLFMPGKVTTTLDTILVDSKTVGSKNPVKLQAGIAKVFTQSVTLDALETVVEEDSNETQLSKSMLNNDSVFEEADQHNAATQVATTQEVVTESETKIENSIAQVDDTKVDDSTKLKQPEQIEEPTKVEESSDNESKEDINKAIENAEQTQTEIPSDVESFKEADKKAEEKKEKSEWDDKVMADVEESVNIRAEANEEAEIVGKFYKGAEANILEKGDEWTKISSGSVTEGYIKNEFLAFGEEAEALAEQDGQLIATVNTDALRIRSEASEEGKVLDLAENGEQLTAVNQNGDWVEIEYTSDSNAFVASEFVSVDYVLGKAITIEEEKAIQEEKKRKEAEARMAEIAASEDAALLAAVVRMEAGGESYEGKLAVASVVVNRVKSGRYPNSVSGVVYQSGQFPGAGNGTLAGFLSAGIGGDCKKAAVEALAGLTNIDYLHFNAVSRIGTDGYVIGNHCFY</sequence>
<feature type="compositionally biased region" description="Low complexity" evidence="2">
    <location>
        <begin position="140"/>
        <end position="153"/>
    </location>
</feature>
<dbReference type="PROSITE" id="PS51781">
    <property type="entry name" value="SH3B"/>
    <property type="match status" value="1"/>
</dbReference>
<dbReference type="PANTHER" id="PTHR34408">
    <property type="entry name" value="FAMILY PROTEIN, PUTATIVE-RELATED"/>
    <property type="match status" value="1"/>
</dbReference>
<dbReference type="Pfam" id="PF07486">
    <property type="entry name" value="Hydrolase_2"/>
    <property type="match status" value="1"/>
</dbReference>
<dbReference type="Proteomes" id="UP000461768">
    <property type="component" value="Unassembled WGS sequence"/>
</dbReference>
<dbReference type="PANTHER" id="PTHR34408:SF1">
    <property type="entry name" value="GLYCOSYL HYDROLASE FAMILY 19 DOMAIN-CONTAINING PROTEIN HI_1415"/>
    <property type="match status" value="1"/>
</dbReference>
<proteinExistence type="predicted"/>
<comment type="caution">
    <text evidence="5">The sequence shown here is derived from an EMBL/GenBank/DDBJ whole genome shotgun (WGS) entry which is preliminary data.</text>
</comment>
<reference evidence="5 6" key="1">
    <citation type="submission" date="2019-09" db="EMBL/GenBank/DDBJ databases">
        <authorList>
            <person name="Valk L.C."/>
        </authorList>
    </citation>
    <scope>NUCLEOTIDE SEQUENCE [LARGE SCALE GENOMIC DNA]</scope>
    <source>
        <strain evidence="5">GalUA</strain>
    </source>
</reference>
<accession>A0A7V7QKW6</accession>
<evidence type="ECO:0000313" key="6">
    <source>
        <dbReference type="Proteomes" id="UP000461768"/>
    </source>
</evidence>
<protein>
    <submittedName>
        <fullName evidence="5">SH3 domain-containing protein</fullName>
    </submittedName>
</protein>
<dbReference type="GO" id="GO:0016787">
    <property type="term" value="F:hydrolase activity"/>
    <property type="evidence" value="ECO:0007669"/>
    <property type="project" value="InterPro"/>
</dbReference>
<evidence type="ECO:0000259" key="4">
    <source>
        <dbReference type="PROSITE" id="PS51781"/>
    </source>
</evidence>
<evidence type="ECO:0000256" key="2">
    <source>
        <dbReference type="SAM" id="MobiDB-lite"/>
    </source>
</evidence>
<dbReference type="Gene3D" id="1.10.10.2520">
    <property type="entry name" value="Cell wall hydrolase SleB, domain 1"/>
    <property type="match status" value="1"/>
</dbReference>
<keyword evidence="6" id="KW-1185">Reference proteome</keyword>
<feature type="compositionally biased region" description="Basic and acidic residues" evidence="2">
    <location>
        <begin position="219"/>
        <end position="235"/>
    </location>
</feature>
<feature type="signal peptide" evidence="3">
    <location>
        <begin position="1"/>
        <end position="25"/>
    </location>
</feature>
<evidence type="ECO:0000256" key="1">
    <source>
        <dbReference type="SAM" id="Coils"/>
    </source>
</evidence>
<feature type="compositionally biased region" description="Basic and acidic residues" evidence="2">
    <location>
        <begin position="166"/>
        <end position="202"/>
    </location>
</feature>
<reference evidence="5 6" key="2">
    <citation type="submission" date="2020-02" db="EMBL/GenBank/DDBJ databases">
        <title>Candidatus Galacturonibacter soehngenii shows hetero-acetogenic catabolism of galacturonic acid but lacks a canonical carbon monoxide dehydrogenase/acetyl-CoA synthase complex.</title>
        <authorList>
            <person name="Diender M."/>
            <person name="Stouten G.R."/>
            <person name="Petersen J.F."/>
            <person name="Nielsen P.H."/>
            <person name="Dueholm M.S."/>
            <person name="Pronk J.T."/>
            <person name="Van Loosdrecht M.C.M."/>
        </authorList>
    </citation>
    <scope>NUCLEOTIDE SEQUENCE [LARGE SCALE GENOMIC DNA]</scope>
    <source>
        <strain evidence="5">GalUA</strain>
    </source>
</reference>
<name>A0A7V7QKW6_9FIRM</name>
<dbReference type="AlphaFoldDB" id="A0A7V7QKW6"/>
<dbReference type="SMART" id="SM00287">
    <property type="entry name" value="SH3b"/>
    <property type="match status" value="2"/>
</dbReference>
<dbReference type="InterPro" id="IPR011105">
    <property type="entry name" value="Cell_wall_hydrolase_SleB"/>
</dbReference>
<dbReference type="Gene3D" id="2.30.30.40">
    <property type="entry name" value="SH3 Domains"/>
    <property type="match status" value="2"/>
</dbReference>
<evidence type="ECO:0000313" key="5">
    <source>
        <dbReference type="EMBL" id="KAB1438524.1"/>
    </source>
</evidence>
<gene>
    <name evidence="5" type="ORF">F7O84_13385</name>
</gene>
<feature type="domain" description="SH3b" evidence="4">
    <location>
        <begin position="313"/>
        <end position="376"/>
    </location>
</feature>
<dbReference type="RefSeq" id="WP_151146112.1">
    <property type="nucleotide sequence ID" value="NZ_WAGX01000005.1"/>
</dbReference>
<keyword evidence="1" id="KW-0175">Coiled coil</keyword>
<feature type="chain" id="PRO_5038620983" evidence="3">
    <location>
        <begin position="26"/>
        <end position="519"/>
    </location>
</feature>
<dbReference type="InterPro" id="IPR042047">
    <property type="entry name" value="SleB_dom1"/>
</dbReference>
<dbReference type="InterPro" id="IPR052354">
    <property type="entry name" value="Cell_Wall_Dynamics_Protein"/>
</dbReference>
<evidence type="ECO:0000256" key="3">
    <source>
        <dbReference type="SAM" id="SignalP"/>
    </source>
</evidence>
<dbReference type="Pfam" id="PF08239">
    <property type="entry name" value="SH3_3"/>
    <property type="match status" value="2"/>
</dbReference>
<keyword evidence="3" id="KW-0732">Signal</keyword>
<feature type="coiled-coil region" evidence="1">
    <location>
        <begin position="382"/>
        <end position="409"/>
    </location>
</feature>
<dbReference type="EMBL" id="WAGX01000005">
    <property type="protein sequence ID" value="KAB1438524.1"/>
    <property type="molecule type" value="Genomic_DNA"/>
</dbReference>
<dbReference type="InterPro" id="IPR003646">
    <property type="entry name" value="SH3-like_bac-type"/>
</dbReference>